<proteinExistence type="predicted"/>
<dbReference type="InterPro" id="IPR036589">
    <property type="entry name" value="HCY_dom_sf"/>
</dbReference>
<evidence type="ECO:0000313" key="9">
    <source>
        <dbReference type="Proteomes" id="UP001172102"/>
    </source>
</evidence>
<dbReference type="SUPFAM" id="SSF82282">
    <property type="entry name" value="Homocysteine S-methyltransferase"/>
    <property type="match status" value="1"/>
</dbReference>
<dbReference type="GO" id="GO:0046872">
    <property type="term" value="F:metal ion binding"/>
    <property type="evidence" value="ECO:0007669"/>
    <property type="project" value="UniProtKB-KW"/>
</dbReference>
<dbReference type="InterPro" id="IPR051486">
    <property type="entry name" value="Hcy_S-methyltransferase"/>
</dbReference>
<accession>A0AA40E8L9</accession>
<evidence type="ECO:0000256" key="4">
    <source>
        <dbReference type="ARBA" id="ARBA00022833"/>
    </source>
</evidence>
<sequence length="382" mass="42069">MKTHRRIPIRILDGGLGTTLEDLFNVRFSAQTPLWSSHLLVTSPKLLMACQRLFALAGADVITTATYNFSIEGFADTKTPDFPCGIVEVARYLRFAILIAWRARPNIDSDIAISLGPYGATMQPSTEYSANYDASHCTTQQLLEWHTKRMACFKDTAAGLTSIKYAFETIPCLNEIYAIKMLFRTPLAKRSVWQPPKTLGWISCVFPGDDDKLPDGTTAEDAVAAMLSCNDMPGGLSPPYPPWGIGINCTKVHKLDSLVRKYETTVQGLIDDCHINAWPSLVLYPDGTNGEVYNPVKKTWELPKGTKPPEIPWEVQLANVVKGTIRRAKWSTILVGGCCKTTPADITRLRKLLIEPNSRRGASESHGSSEVSGSGSSCWVSI</sequence>
<keyword evidence="2 5" id="KW-0808">Transferase</keyword>
<dbReference type="GO" id="GO:0008898">
    <property type="term" value="F:S-adenosylmethionine-homocysteine S-methyltransferase activity"/>
    <property type="evidence" value="ECO:0007669"/>
    <property type="project" value="TreeGrafter"/>
</dbReference>
<feature type="binding site" evidence="5">
    <location>
        <position position="249"/>
    </location>
    <ligand>
        <name>Zn(2+)</name>
        <dbReference type="ChEBI" id="CHEBI:29105"/>
    </ligand>
</feature>
<dbReference type="AlphaFoldDB" id="A0AA40E8L9"/>
<evidence type="ECO:0000256" key="2">
    <source>
        <dbReference type="ARBA" id="ARBA00022679"/>
    </source>
</evidence>
<dbReference type="InterPro" id="IPR003726">
    <property type="entry name" value="HCY_dom"/>
</dbReference>
<organism evidence="8 9">
    <name type="scientific">Lasiosphaeris hirsuta</name>
    <dbReference type="NCBI Taxonomy" id="260670"/>
    <lineage>
        <taxon>Eukaryota</taxon>
        <taxon>Fungi</taxon>
        <taxon>Dikarya</taxon>
        <taxon>Ascomycota</taxon>
        <taxon>Pezizomycotina</taxon>
        <taxon>Sordariomycetes</taxon>
        <taxon>Sordariomycetidae</taxon>
        <taxon>Sordariales</taxon>
        <taxon>Lasiosphaeriaceae</taxon>
        <taxon>Lasiosphaeris</taxon>
    </lineage>
</organism>
<evidence type="ECO:0000256" key="3">
    <source>
        <dbReference type="ARBA" id="ARBA00022723"/>
    </source>
</evidence>
<reference evidence="8" key="1">
    <citation type="submission" date="2023-06" db="EMBL/GenBank/DDBJ databases">
        <title>Genome-scale phylogeny and comparative genomics of the fungal order Sordariales.</title>
        <authorList>
            <consortium name="Lawrence Berkeley National Laboratory"/>
            <person name="Hensen N."/>
            <person name="Bonometti L."/>
            <person name="Westerberg I."/>
            <person name="Brannstrom I.O."/>
            <person name="Guillou S."/>
            <person name="Cros-Aarteil S."/>
            <person name="Calhoun S."/>
            <person name="Haridas S."/>
            <person name="Kuo A."/>
            <person name="Mondo S."/>
            <person name="Pangilinan J."/>
            <person name="Riley R."/>
            <person name="Labutti K."/>
            <person name="Andreopoulos B."/>
            <person name="Lipzen A."/>
            <person name="Chen C."/>
            <person name="Yanf M."/>
            <person name="Daum C."/>
            <person name="Ng V."/>
            <person name="Clum A."/>
            <person name="Steindorff A."/>
            <person name="Ohm R."/>
            <person name="Martin F."/>
            <person name="Silar P."/>
            <person name="Natvig D."/>
            <person name="Lalanne C."/>
            <person name="Gautier V."/>
            <person name="Ament-Velasquez S.L."/>
            <person name="Kruys A."/>
            <person name="Hutchinson M.I."/>
            <person name="Powell A.J."/>
            <person name="Barry K."/>
            <person name="Miller A.N."/>
            <person name="Grigoriev I.V."/>
            <person name="Debuchy R."/>
            <person name="Gladieux P."/>
            <person name="Thoren M.H."/>
            <person name="Johannesson H."/>
        </authorList>
    </citation>
    <scope>NUCLEOTIDE SEQUENCE</scope>
    <source>
        <strain evidence="8">SMH4607-1</strain>
    </source>
</reference>
<name>A0AA40E8L9_9PEZI</name>
<evidence type="ECO:0000259" key="7">
    <source>
        <dbReference type="PROSITE" id="PS50970"/>
    </source>
</evidence>
<comment type="caution">
    <text evidence="8">The sequence shown here is derived from an EMBL/GenBank/DDBJ whole genome shotgun (WGS) entry which is preliminary data.</text>
</comment>
<keyword evidence="1 5" id="KW-0489">Methyltransferase</keyword>
<feature type="binding site" evidence="5">
    <location>
        <position position="339"/>
    </location>
    <ligand>
        <name>Zn(2+)</name>
        <dbReference type="ChEBI" id="CHEBI:29105"/>
    </ligand>
</feature>
<evidence type="ECO:0000256" key="1">
    <source>
        <dbReference type="ARBA" id="ARBA00022603"/>
    </source>
</evidence>
<gene>
    <name evidence="8" type="ORF">B0H67DRAFT_476900</name>
</gene>
<dbReference type="PANTHER" id="PTHR46015">
    <property type="entry name" value="ZGC:172121"/>
    <property type="match status" value="1"/>
</dbReference>
<feature type="binding site" evidence="5">
    <location>
        <position position="338"/>
    </location>
    <ligand>
        <name>Zn(2+)</name>
        <dbReference type="ChEBI" id="CHEBI:29105"/>
    </ligand>
</feature>
<feature type="domain" description="Hcy-binding" evidence="7">
    <location>
        <begin position="1"/>
        <end position="353"/>
    </location>
</feature>
<feature type="region of interest" description="Disordered" evidence="6">
    <location>
        <begin position="359"/>
        <end position="382"/>
    </location>
</feature>
<dbReference type="GO" id="GO:0033528">
    <property type="term" value="P:S-methylmethionine cycle"/>
    <property type="evidence" value="ECO:0007669"/>
    <property type="project" value="TreeGrafter"/>
</dbReference>
<feature type="compositionally biased region" description="Low complexity" evidence="6">
    <location>
        <begin position="364"/>
        <end position="382"/>
    </location>
</feature>
<dbReference type="PANTHER" id="PTHR46015:SF1">
    <property type="entry name" value="HOMOCYSTEINE S-METHYLTRANSFERASE-LIKE ISOFORM 1"/>
    <property type="match status" value="1"/>
</dbReference>
<dbReference type="EMBL" id="JAUKUA010000001">
    <property type="protein sequence ID" value="KAK0730940.1"/>
    <property type="molecule type" value="Genomic_DNA"/>
</dbReference>
<evidence type="ECO:0000256" key="5">
    <source>
        <dbReference type="PROSITE-ProRule" id="PRU00333"/>
    </source>
</evidence>
<evidence type="ECO:0000256" key="6">
    <source>
        <dbReference type="SAM" id="MobiDB-lite"/>
    </source>
</evidence>
<dbReference type="Pfam" id="PF02574">
    <property type="entry name" value="S-methyl_trans"/>
    <property type="match status" value="1"/>
</dbReference>
<dbReference type="PROSITE" id="PS50970">
    <property type="entry name" value="HCY"/>
    <property type="match status" value="1"/>
</dbReference>
<protein>
    <submittedName>
        <fullName evidence="8">Homocysteine S-methyltransferase</fullName>
    </submittedName>
</protein>
<dbReference type="GO" id="GO:0032259">
    <property type="term" value="P:methylation"/>
    <property type="evidence" value="ECO:0007669"/>
    <property type="project" value="UniProtKB-KW"/>
</dbReference>
<dbReference type="Proteomes" id="UP001172102">
    <property type="component" value="Unassembled WGS sequence"/>
</dbReference>
<keyword evidence="9" id="KW-1185">Reference proteome</keyword>
<keyword evidence="3 5" id="KW-0479">Metal-binding</keyword>
<dbReference type="GO" id="GO:0009086">
    <property type="term" value="P:methionine biosynthetic process"/>
    <property type="evidence" value="ECO:0007669"/>
    <property type="project" value="TreeGrafter"/>
</dbReference>
<keyword evidence="4 5" id="KW-0862">Zinc</keyword>
<evidence type="ECO:0000313" key="8">
    <source>
        <dbReference type="EMBL" id="KAK0730940.1"/>
    </source>
</evidence>
<dbReference type="Gene3D" id="3.20.20.330">
    <property type="entry name" value="Homocysteine-binding-like domain"/>
    <property type="match status" value="1"/>
</dbReference>
<comment type="cofactor">
    <cofactor evidence="5">
        <name>Zn(2+)</name>
        <dbReference type="ChEBI" id="CHEBI:29105"/>
    </cofactor>
</comment>